<feature type="transmembrane region" description="Helical" evidence="1">
    <location>
        <begin position="256"/>
        <end position="275"/>
    </location>
</feature>
<feature type="transmembrane region" description="Helical" evidence="1">
    <location>
        <begin position="331"/>
        <end position="351"/>
    </location>
</feature>
<comment type="caution">
    <text evidence="2">The sequence shown here is derived from an EMBL/GenBank/DDBJ whole genome shotgun (WGS) entry which is preliminary data.</text>
</comment>
<proteinExistence type="predicted"/>
<evidence type="ECO:0000256" key="1">
    <source>
        <dbReference type="SAM" id="Phobius"/>
    </source>
</evidence>
<evidence type="ECO:0000313" key="2">
    <source>
        <dbReference type="EMBL" id="MCR2803728.1"/>
    </source>
</evidence>
<feature type="transmembrane region" description="Helical" evidence="1">
    <location>
        <begin position="489"/>
        <end position="509"/>
    </location>
</feature>
<feature type="transmembrane region" description="Helical" evidence="1">
    <location>
        <begin position="282"/>
        <end position="300"/>
    </location>
</feature>
<feature type="transmembrane region" description="Helical" evidence="1">
    <location>
        <begin position="73"/>
        <end position="93"/>
    </location>
</feature>
<name>A0A9X2MKQ5_9BACL</name>
<feature type="transmembrane region" description="Helical" evidence="1">
    <location>
        <begin position="232"/>
        <end position="250"/>
    </location>
</feature>
<feature type="transmembrane region" description="Helical" evidence="1">
    <location>
        <begin position="44"/>
        <end position="61"/>
    </location>
</feature>
<evidence type="ECO:0000313" key="3">
    <source>
        <dbReference type="Proteomes" id="UP001141950"/>
    </source>
</evidence>
<feature type="transmembrane region" description="Helical" evidence="1">
    <location>
        <begin position="122"/>
        <end position="138"/>
    </location>
</feature>
<keyword evidence="1" id="KW-0472">Membrane</keyword>
<keyword evidence="1" id="KW-0812">Transmembrane</keyword>
<feature type="transmembrane region" description="Helical" evidence="1">
    <location>
        <begin position="437"/>
        <end position="458"/>
    </location>
</feature>
<feature type="transmembrane region" description="Helical" evidence="1">
    <location>
        <begin position="363"/>
        <end position="386"/>
    </location>
</feature>
<dbReference type="PANTHER" id="PTHR38434:SF1">
    <property type="entry name" value="BLL2549 PROTEIN"/>
    <property type="match status" value="1"/>
</dbReference>
<feature type="transmembrane region" description="Helical" evidence="1">
    <location>
        <begin position="171"/>
        <end position="190"/>
    </location>
</feature>
<feature type="transmembrane region" description="Helical" evidence="1">
    <location>
        <begin position="306"/>
        <end position="324"/>
    </location>
</feature>
<dbReference type="RefSeq" id="WP_257444275.1">
    <property type="nucleotide sequence ID" value="NZ_JANIPJ010000004.1"/>
</dbReference>
<accession>A0A9X2MKQ5</accession>
<dbReference type="PANTHER" id="PTHR38434">
    <property type="entry name" value="BLL2549 PROTEIN"/>
    <property type="match status" value="1"/>
</dbReference>
<feature type="transmembrane region" description="Helical" evidence="1">
    <location>
        <begin position="202"/>
        <end position="220"/>
    </location>
</feature>
<organism evidence="2 3">
    <name type="scientific">Paenibacillus soyae</name>
    <dbReference type="NCBI Taxonomy" id="2969249"/>
    <lineage>
        <taxon>Bacteria</taxon>
        <taxon>Bacillati</taxon>
        <taxon>Bacillota</taxon>
        <taxon>Bacilli</taxon>
        <taxon>Bacillales</taxon>
        <taxon>Paenibacillaceae</taxon>
        <taxon>Paenibacillus</taxon>
    </lineage>
</organism>
<dbReference type="Pfam" id="PF10101">
    <property type="entry name" value="DUF2339"/>
    <property type="match status" value="1"/>
</dbReference>
<feature type="transmembrane region" description="Helical" evidence="1">
    <location>
        <begin position="99"/>
        <end position="115"/>
    </location>
</feature>
<keyword evidence="3" id="KW-1185">Reference proteome</keyword>
<feature type="transmembrane region" description="Helical" evidence="1">
    <location>
        <begin position="144"/>
        <end position="164"/>
    </location>
</feature>
<dbReference type="EMBL" id="JANIPJ010000004">
    <property type="protein sequence ID" value="MCR2803728.1"/>
    <property type="molecule type" value="Genomic_DNA"/>
</dbReference>
<reference evidence="2" key="1">
    <citation type="submission" date="2022-08" db="EMBL/GenBank/DDBJ databases">
        <title>The genomic sequence of strain Paenibacillus sp. SCIV0701.</title>
        <authorList>
            <person name="Zhao H."/>
        </authorList>
    </citation>
    <scope>NUCLEOTIDE SEQUENCE</scope>
    <source>
        <strain evidence="2">SCIV0701</strain>
    </source>
</reference>
<feature type="transmembrane region" description="Helical" evidence="1">
    <location>
        <begin position="398"/>
        <end position="417"/>
    </location>
</feature>
<sequence>MKLNELLKKHWTSLLGALFVITAFITLFQYTVDQGWLTNAMKTGFGLLAGIGVAFAGLKVAQKPAWIITGEIMMGIGACILYATFSFAGIFYAFWEPTLVLLGMAAVTFGIVYYAYRFQSRLLMNIAIVGALLSPLLMRPETDQVFTLFLYLLVLNAAFIAISLVKGWMELRIVSFCGTWLMYTVYFVHFDPSTEGIWSMPIRYALAAFLFYTAALLASSWRNKLSFEGLDLYLNLANGILFGIWALTVWSGDVPYGYTLGFIAIVYLLAGTIVYKLKGKMSVSSAAFGLGGMLLLLMALNSLGEGVLFNVIMWALYACLLTALGAVKRWIAATILGVTIWFFLGVFWYAVTWWTDRGEWFGVYIPFLNWGAVAWMLLAGLGFYYARNLKFDELSPNAGRIFSRIFALLSHLIVGGLMARQIQNLFTEYWTDAPKVYMGLTLSIVWAVYALILMFWGAYYRENTFRWFGSAVLAIVAIKTIFMDLSGEAALFKVLVLLVLGGLSFFMTWMNGKWRADDRASSEPVSKQ</sequence>
<protein>
    <submittedName>
        <fullName evidence="2">DUF2339 domain-containing protein</fullName>
    </submittedName>
</protein>
<dbReference type="Proteomes" id="UP001141950">
    <property type="component" value="Unassembled WGS sequence"/>
</dbReference>
<gene>
    <name evidence="2" type="ORF">NQZ67_07510</name>
</gene>
<dbReference type="AlphaFoldDB" id="A0A9X2MKQ5"/>
<dbReference type="InterPro" id="IPR019286">
    <property type="entry name" value="DUF2339_TM"/>
</dbReference>
<feature type="transmembrane region" description="Helical" evidence="1">
    <location>
        <begin position="12"/>
        <end position="32"/>
    </location>
</feature>
<keyword evidence="1" id="KW-1133">Transmembrane helix</keyword>
<feature type="transmembrane region" description="Helical" evidence="1">
    <location>
        <begin position="465"/>
        <end position="483"/>
    </location>
</feature>